<dbReference type="VEuPathDB" id="FungiDB:PC110_g17360"/>
<name>A0A8T1U756_9STRA</name>
<gene>
    <name evidence="1" type="ORF">JG687_00011187</name>
</gene>
<protein>
    <submittedName>
        <fullName evidence="1">Uncharacterized protein</fullName>
    </submittedName>
</protein>
<accession>A0A8T1U756</accession>
<dbReference type="AlphaFoldDB" id="A0A8T1U756"/>
<reference evidence="1" key="1">
    <citation type="submission" date="2021-01" db="EMBL/GenBank/DDBJ databases">
        <title>Phytophthora aleatoria, a newly-described species from Pinus radiata is distinct from Phytophthora cactorum isolates based on comparative genomics.</title>
        <authorList>
            <person name="Mcdougal R."/>
            <person name="Panda P."/>
            <person name="Williams N."/>
            <person name="Studholme D.J."/>
        </authorList>
    </citation>
    <scope>NUCLEOTIDE SEQUENCE</scope>
    <source>
        <strain evidence="1">NZFS 3830</strain>
    </source>
</reference>
<evidence type="ECO:0000313" key="2">
    <source>
        <dbReference type="Proteomes" id="UP000688947"/>
    </source>
</evidence>
<sequence>MCFLTGNFHQRVSNITMEELAEQHTEIRDRILGRGRRASRSVARLLNGLIPTCVHPKPEDTLDWIQGPSGMMKRVSVCHVVDYVYFVDGNRRIPLVLTALSAIDLVTTLTIDHDSHAKILAAIANEPSLVRFYLQLSQPQATKRLANGQSKHAFARSRTQRLIHSTISAPEYTGKLPSAVVDAMISSRSTKFKPHPAIIARVFDIQFGARGLSVMHLTRFDFAAR</sequence>
<dbReference type="EMBL" id="JAENGZ010000672">
    <property type="protein sequence ID" value="KAG6955455.1"/>
    <property type="molecule type" value="Genomic_DNA"/>
</dbReference>
<dbReference type="OrthoDB" id="129826at2759"/>
<evidence type="ECO:0000313" key="1">
    <source>
        <dbReference type="EMBL" id="KAG6955455.1"/>
    </source>
</evidence>
<organism evidence="1 2">
    <name type="scientific">Phytophthora cactorum</name>
    <dbReference type="NCBI Taxonomy" id="29920"/>
    <lineage>
        <taxon>Eukaryota</taxon>
        <taxon>Sar</taxon>
        <taxon>Stramenopiles</taxon>
        <taxon>Oomycota</taxon>
        <taxon>Peronosporomycetes</taxon>
        <taxon>Peronosporales</taxon>
        <taxon>Peronosporaceae</taxon>
        <taxon>Phytophthora</taxon>
    </lineage>
</organism>
<proteinExistence type="predicted"/>
<comment type="caution">
    <text evidence="1">The sequence shown here is derived from an EMBL/GenBank/DDBJ whole genome shotgun (WGS) entry which is preliminary data.</text>
</comment>
<dbReference type="Proteomes" id="UP000688947">
    <property type="component" value="Unassembled WGS sequence"/>
</dbReference>